<dbReference type="PANTHER" id="PTHR30536">
    <property type="entry name" value="ALTRONATE/GALACTARATE DEHYDRATASE"/>
    <property type="match status" value="1"/>
</dbReference>
<dbReference type="SMART" id="SM00858">
    <property type="entry name" value="SAF"/>
    <property type="match status" value="1"/>
</dbReference>
<protein>
    <submittedName>
        <fullName evidence="3">D-galactarate dehydratase</fullName>
    </submittedName>
</protein>
<accession>A0A1B3XP51</accession>
<evidence type="ECO:0000313" key="3">
    <source>
        <dbReference type="EMBL" id="AOH54987.1"/>
    </source>
</evidence>
<reference evidence="3 4" key="1">
    <citation type="submission" date="2016-08" db="EMBL/GenBank/DDBJ databases">
        <title>Complete genome sequence of Bacillus muralis G25-68, a strain with toxicity to nematodes.</title>
        <authorList>
            <person name="Zheng Z."/>
        </authorList>
    </citation>
    <scope>NUCLEOTIDE SEQUENCE [LARGE SCALE GENOMIC DNA]</scope>
    <source>
        <strain evidence="3 4">G25-68</strain>
    </source>
</reference>
<proteinExistence type="predicted"/>
<dbReference type="InterPro" id="IPR044144">
    <property type="entry name" value="SAF_UxaA/GarD"/>
</dbReference>
<evidence type="ECO:0000256" key="1">
    <source>
        <dbReference type="ARBA" id="ARBA00023239"/>
    </source>
</evidence>
<name>A0A1B3XP51_9BACI</name>
<dbReference type="GO" id="GO:0016829">
    <property type="term" value="F:lyase activity"/>
    <property type="evidence" value="ECO:0007669"/>
    <property type="project" value="UniProtKB-KW"/>
</dbReference>
<dbReference type="AlphaFoldDB" id="A0A1B3XP51"/>
<evidence type="ECO:0000313" key="4">
    <source>
        <dbReference type="Proteomes" id="UP000077926"/>
    </source>
</evidence>
<sequence>MKSIDNVAVTLQDVPPKSNVIVNVPNDLSLRITLKEQILFGHKFAVRPIKKGDEILKYGEIIGKATKDIEEGEHVHVHNLEGIRGRGDKVEK</sequence>
<dbReference type="STRING" id="264697.ABE28_011555"/>
<dbReference type="Gene3D" id="2.30.130.110">
    <property type="match status" value="1"/>
</dbReference>
<dbReference type="KEGG" id="bmur:ABE28_011555"/>
<dbReference type="Proteomes" id="UP000077926">
    <property type="component" value="Chromosome"/>
</dbReference>
<organism evidence="3 4">
    <name type="scientific">Peribacillus muralis</name>
    <dbReference type="NCBI Taxonomy" id="264697"/>
    <lineage>
        <taxon>Bacteria</taxon>
        <taxon>Bacillati</taxon>
        <taxon>Bacillota</taxon>
        <taxon>Bacilli</taxon>
        <taxon>Bacillales</taxon>
        <taxon>Bacillaceae</taxon>
        <taxon>Peribacillus</taxon>
    </lineage>
</organism>
<evidence type="ECO:0000259" key="2">
    <source>
        <dbReference type="SMART" id="SM00858"/>
    </source>
</evidence>
<keyword evidence="4" id="KW-1185">Reference proteome</keyword>
<dbReference type="CDD" id="cd11613">
    <property type="entry name" value="SAF_AH_GD"/>
    <property type="match status" value="1"/>
</dbReference>
<dbReference type="InterPro" id="IPR052172">
    <property type="entry name" value="UxaA_altronate/galactarate_dh"/>
</dbReference>
<dbReference type="InterPro" id="IPR013974">
    <property type="entry name" value="SAF"/>
</dbReference>
<gene>
    <name evidence="3" type="ORF">ABE28_011555</name>
</gene>
<keyword evidence="1" id="KW-0456">Lyase</keyword>
<dbReference type="PANTHER" id="PTHR30536:SF5">
    <property type="entry name" value="ALTRONATE DEHYDRATASE"/>
    <property type="match status" value="1"/>
</dbReference>
<feature type="domain" description="SAF" evidence="2">
    <location>
        <begin position="5"/>
        <end position="81"/>
    </location>
</feature>
<dbReference type="EMBL" id="CP017080">
    <property type="protein sequence ID" value="AOH54987.1"/>
    <property type="molecule type" value="Genomic_DNA"/>
</dbReference>
<dbReference type="Pfam" id="PF08666">
    <property type="entry name" value="SAF"/>
    <property type="match status" value="1"/>
</dbReference>
<dbReference type="GO" id="GO:0019698">
    <property type="term" value="P:D-galacturonate catabolic process"/>
    <property type="evidence" value="ECO:0007669"/>
    <property type="project" value="TreeGrafter"/>
</dbReference>